<reference evidence="7 8" key="1">
    <citation type="submission" date="2018-05" db="EMBL/GenBank/DDBJ databases">
        <title>Genomic Encyclopedia of Type Strains, Phase IV (KMG-IV): sequencing the most valuable type-strain genomes for metagenomic binning, comparative biology and taxonomic classification.</title>
        <authorList>
            <person name="Goeker M."/>
        </authorList>
    </citation>
    <scope>NUCLEOTIDE SEQUENCE [LARGE SCALE GENOMIC DNA]</scope>
    <source>
        <strain evidence="7 8">DSM 44704</strain>
    </source>
</reference>
<dbReference type="Proteomes" id="UP000247569">
    <property type="component" value="Unassembled WGS sequence"/>
</dbReference>
<evidence type="ECO:0000259" key="6">
    <source>
        <dbReference type="Pfam" id="PF08386"/>
    </source>
</evidence>
<dbReference type="SUPFAM" id="SSF53474">
    <property type="entry name" value="alpha/beta-Hydrolases"/>
    <property type="match status" value="1"/>
</dbReference>
<sequence length="515" mass="54622">MRLFRPGRCAAAAVLAMLTGCGPAPGEPPTGTQNKFHDQSITWHDCRTDPADEIGERLAAANARCGEFRAPLNYADPAGQTITIAIARRPATDPARRVGTLFVQTGGPGPSRDGVTMILDGPEGGHAAPALAERYDLVGMDPRFFGASTPLECDWPTATYLGVAQSAPANRADFDRTVDASRTLASHCAPHRTSLPHASTRAVARDMDLLRVLLGESKVSYIGWSWGTYLGAVYLRMFGEHVDRIVLDSVLDPRAPGPDLTRETAAADAAALADWARWTAGNDAEFGLGATRDEVLDTVDDIVRAAAARPIPLGGLPITADLIPGLLLTVDDSDASYAELSRQVRLLRDAADGTEVAPTPVLARKLALYTDTTTTPELGFSATVANQCADRPARGVEEYYADIQAHRDAEPLFGALARHLSPCAVWPTEPSEPATEVGNPHPALLIGAAGDPVAPLAGQRALRQALTGSRSITVADKFRHGVYLFEANACVDTAVERYLVDGSLPADATCEPDQP</sequence>
<dbReference type="PANTHER" id="PTHR43248">
    <property type="entry name" value="2-SUCCINYL-6-HYDROXY-2,4-CYCLOHEXADIENE-1-CARBOXYLATE SYNTHASE"/>
    <property type="match status" value="1"/>
</dbReference>
<dbReference type="InterPro" id="IPR051601">
    <property type="entry name" value="Serine_prot/Carboxylest_S33"/>
</dbReference>
<dbReference type="OrthoDB" id="4447445at2"/>
<evidence type="ECO:0000313" key="7">
    <source>
        <dbReference type="EMBL" id="PXX71116.1"/>
    </source>
</evidence>
<evidence type="ECO:0000256" key="1">
    <source>
        <dbReference type="ARBA" id="ARBA00010088"/>
    </source>
</evidence>
<protein>
    <submittedName>
        <fullName evidence="7">Alpha/beta hydrolase family protein</fullName>
    </submittedName>
</protein>
<dbReference type="EMBL" id="QJKF01000001">
    <property type="protein sequence ID" value="PXX71116.1"/>
    <property type="molecule type" value="Genomic_DNA"/>
</dbReference>
<dbReference type="InterPro" id="IPR013595">
    <property type="entry name" value="Pept_S33_TAP-like_C"/>
</dbReference>
<evidence type="ECO:0000256" key="2">
    <source>
        <dbReference type="ARBA" id="ARBA00022729"/>
    </source>
</evidence>
<dbReference type="InterPro" id="IPR000073">
    <property type="entry name" value="AB_hydrolase_1"/>
</dbReference>
<evidence type="ECO:0000256" key="4">
    <source>
        <dbReference type="SAM" id="SignalP"/>
    </source>
</evidence>
<dbReference type="PROSITE" id="PS51257">
    <property type="entry name" value="PROKAR_LIPOPROTEIN"/>
    <property type="match status" value="1"/>
</dbReference>
<feature type="chain" id="PRO_5016257031" evidence="4">
    <location>
        <begin position="27"/>
        <end position="515"/>
    </location>
</feature>
<proteinExistence type="inferred from homology"/>
<keyword evidence="2 4" id="KW-0732">Signal</keyword>
<dbReference type="GO" id="GO:0016787">
    <property type="term" value="F:hydrolase activity"/>
    <property type="evidence" value="ECO:0007669"/>
    <property type="project" value="UniProtKB-KW"/>
</dbReference>
<dbReference type="Gene3D" id="3.40.50.1820">
    <property type="entry name" value="alpha/beta hydrolase"/>
    <property type="match status" value="1"/>
</dbReference>
<dbReference type="Pfam" id="PF00561">
    <property type="entry name" value="Abhydrolase_1"/>
    <property type="match status" value="1"/>
</dbReference>
<comment type="caution">
    <text evidence="7">The sequence shown here is derived from an EMBL/GenBank/DDBJ whole genome shotgun (WGS) entry which is preliminary data.</text>
</comment>
<comment type="similarity">
    <text evidence="1">Belongs to the peptidase S33 family.</text>
</comment>
<dbReference type="RefSeq" id="WP_110293370.1">
    <property type="nucleotide sequence ID" value="NZ_QJKF01000001.1"/>
</dbReference>
<evidence type="ECO:0000313" key="8">
    <source>
        <dbReference type="Proteomes" id="UP000247569"/>
    </source>
</evidence>
<gene>
    <name evidence="7" type="ORF">DFR70_101537</name>
</gene>
<accession>A0A318KAH5</accession>
<evidence type="ECO:0000256" key="3">
    <source>
        <dbReference type="ARBA" id="ARBA00022801"/>
    </source>
</evidence>
<name>A0A318KAH5_9NOCA</name>
<dbReference type="Pfam" id="PF08386">
    <property type="entry name" value="Abhydrolase_4"/>
    <property type="match status" value="1"/>
</dbReference>
<feature type="signal peptide" evidence="4">
    <location>
        <begin position="1"/>
        <end position="26"/>
    </location>
</feature>
<feature type="domain" description="Peptidase S33 tripeptidyl aminopeptidase-like C-terminal" evidence="6">
    <location>
        <begin position="416"/>
        <end position="510"/>
    </location>
</feature>
<keyword evidence="3 7" id="KW-0378">Hydrolase</keyword>
<organism evidence="7 8">
    <name type="scientific">Nocardia tenerifensis</name>
    <dbReference type="NCBI Taxonomy" id="228006"/>
    <lineage>
        <taxon>Bacteria</taxon>
        <taxon>Bacillati</taxon>
        <taxon>Actinomycetota</taxon>
        <taxon>Actinomycetes</taxon>
        <taxon>Mycobacteriales</taxon>
        <taxon>Nocardiaceae</taxon>
        <taxon>Nocardia</taxon>
    </lineage>
</organism>
<feature type="domain" description="AB hydrolase-1" evidence="5">
    <location>
        <begin position="105"/>
        <end position="279"/>
    </location>
</feature>
<keyword evidence="8" id="KW-1185">Reference proteome</keyword>
<dbReference type="AlphaFoldDB" id="A0A318KAH5"/>
<dbReference type="PANTHER" id="PTHR43248:SF29">
    <property type="entry name" value="TRIPEPTIDYL AMINOPEPTIDASE"/>
    <property type="match status" value="1"/>
</dbReference>
<evidence type="ECO:0000259" key="5">
    <source>
        <dbReference type="Pfam" id="PF00561"/>
    </source>
</evidence>
<dbReference type="InterPro" id="IPR029058">
    <property type="entry name" value="AB_hydrolase_fold"/>
</dbReference>